<name>A0A1X6YMU4_9RHOB</name>
<dbReference type="AlphaFoldDB" id="A0A1X6YMU4"/>
<dbReference type="SUPFAM" id="SSF48452">
    <property type="entry name" value="TPR-like"/>
    <property type="match status" value="2"/>
</dbReference>
<evidence type="ECO:0000313" key="3">
    <source>
        <dbReference type="Proteomes" id="UP000193061"/>
    </source>
</evidence>
<keyword evidence="3" id="KW-1185">Reference proteome</keyword>
<dbReference type="InterPro" id="IPR010982">
    <property type="entry name" value="Lambda_DNA-bd_dom_sf"/>
</dbReference>
<dbReference type="Proteomes" id="UP000193061">
    <property type="component" value="Unassembled WGS sequence"/>
</dbReference>
<evidence type="ECO:0000259" key="1">
    <source>
        <dbReference type="PROSITE" id="PS50943"/>
    </source>
</evidence>
<dbReference type="GO" id="GO:0003677">
    <property type="term" value="F:DNA binding"/>
    <property type="evidence" value="ECO:0007669"/>
    <property type="project" value="InterPro"/>
</dbReference>
<dbReference type="PANTHER" id="PTHR19959">
    <property type="entry name" value="KINESIN LIGHT CHAIN"/>
    <property type="match status" value="1"/>
</dbReference>
<feature type="domain" description="HTH cro/C1-type" evidence="1">
    <location>
        <begin position="16"/>
        <end position="72"/>
    </location>
</feature>
<reference evidence="2 3" key="1">
    <citation type="submission" date="2017-03" db="EMBL/GenBank/DDBJ databases">
        <authorList>
            <person name="Afonso C.L."/>
            <person name="Miller P.J."/>
            <person name="Scott M.A."/>
            <person name="Spackman E."/>
            <person name="Goraichik I."/>
            <person name="Dimitrov K.M."/>
            <person name="Suarez D.L."/>
            <person name="Swayne D.E."/>
        </authorList>
    </citation>
    <scope>NUCLEOTIDE SEQUENCE [LARGE SCALE GENOMIC DNA]</scope>
    <source>
        <strain evidence="2 3">CECT 7450</strain>
    </source>
</reference>
<dbReference type="Pfam" id="PF01381">
    <property type="entry name" value="HTH_3"/>
    <property type="match status" value="1"/>
</dbReference>
<dbReference type="CDD" id="cd00093">
    <property type="entry name" value="HTH_XRE"/>
    <property type="match status" value="1"/>
</dbReference>
<dbReference type="Gene3D" id="1.25.40.10">
    <property type="entry name" value="Tetratricopeptide repeat domain"/>
    <property type="match status" value="2"/>
</dbReference>
<dbReference type="SUPFAM" id="SSF47413">
    <property type="entry name" value="lambda repressor-like DNA-binding domains"/>
    <property type="match status" value="1"/>
</dbReference>
<dbReference type="InterPro" id="IPR011990">
    <property type="entry name" value="TPR-like_helical_dom_sf"/>
</dbReference>
<dbReference type="GO" id="GO:0008855">
    <property type="term" value="F:exodeoxyribonuclease VII activity"/>
    <property type="evidence" value="ECO:0007669"/>
    <property type="project" value="UniProtKB-EC"/>
</dbReference>
<dbReference type="Gene3D" id="1.10.260.40">
    <property type="entry name" value="lambda repressor-like DNA-binding domains"/>
    <property type="match status" value="1"/>
</dbReference>
<dbReference type="EMBL" id="FWFX01000002">
    <property type="protein sequence ID" value="SLN26079.1"/>
    <property type="molecule type" value="Genomic_DNA"/>
</dbReference>
<dbReference type="EC" id="3.1.11.6" evidence="2"/>
<dbReference type="RefSeq" id="WP_159454003.1">
    <property type="nucleotide sequence ID" value="NZ_FWFX01000002.1"/>
</dbReference>
<keyword evidence="2" id="KW-0378">Hydrolase</keyword>
<dbReference type="InterPro" id="IPR001387">
    <property type="entry name" value="Cro/C1-type_HTH"/>
</dbReference>
<dbReference type="SMART" id="SM00530">
    <property type="entry name" value="HTH_XRE"/>
    <property type="match status" value="1"/>
</dbReference>
<organism evidence="2 3">
    <name type="scientific">Roseovarius albus</name>
    <dbReference type="NCBI Taxonomy" id="1247867"/>
    <lineage>
        <taxon>Bacteria</taxon>
        <taxon>Pseudomonadati</taxon>
        <taxon>Pseudomonadota</taxon>
        <taxon>Alphaproteobacteria</taxon>
        <taxon>Rhodobacterales</taxon>
        <taxon>Roseobacteraceae</taxon>
        <taxon>Roseovarius</taxon>
    </lineage>
</organism>
<proteinExistence type="predicted"/>
<sequence>MPKVTQEVLSAFGTAVERARSLKGWTLDQLSGEMDGTSGKSFLSAIENGKRSISTRTVGRLIKALDLDEGWIDQFTGSEVTPEAEQTRDDREADQLVDIAQREGQTDRLRDEGITEKAIIRLAQRIARDTAEVGQAWLELQNAMDIAVRVQQEGRVTSNHGDFVGEVLKRVAAYAAEGEFAQASAAIVEALAEEDAAHQARKSRLLDSGIEIAKLARDGSGVAKLLVQRIDIEAGGRAEFEQLRSQQYYYYVMGRDYGSALDLIISVQLAHFMLDRSNSEEQRGAALNDLGLALQTLGALEGGTTRLQQAISTYKHSLKVYTRERAPIGWAIAQMNLGNAQLALAERENGTARLEQAIEAYDNARIYLTREQVPLEWALVQMNLGNALLALGRRESGGTRLEQAIEAYNRALQVRTREREPQGWAITELNLGNALLTLATRNGSTTQLKQAIEAYQNALKELSREQVPLDWAMTQMNLGNALSSFVERESGVARLEQAIKAYQNALEEFTRERVPLDWAMLHGNLANLKRALFEKSLDPAHLDQALHHAAAAKETFQTAGASHYTSKIDTIIERINSLND</sequence>
<dbReference type="PROSITE" id="PS50943">
    <property type="entry name" value="HTH_CROC1"/>
    <property type="match status" value="1"/>
</dbReference>
<dbReference type="PANTHER" id="PTHR19959:SF119">
    <property type="entry name" value="FUNGAL LIPASE-LIKE DOMAIN-CONTAINING PROTEIN"/>
    <property type="match status" value="1"/>
</dbReference>
<gene>
    <name evidence="2" type="primary">xseB_1</name>
    <name evidence="2" type="ORF">ROA7450_01089</name>
</gene>
<protein>
    <submittedName>
        <fullName evidence="2">Exodeoxyribonuclease 7 small subunit</fullName>
        <ecNumber evidence="2">3.1.11.6</ecNumber>
    </submittedName>
</protein>
<dbReference type="OrthoDB" id="433986at2"/>
<accession>A0A1X6YMU4</accession>
<evidence type="ECO:0000313" key="2">
    <source>
        <dbReference type="EMBL" id="SLN26079.1"/>
    </source>
</evidence>